<evidence type="ECO:0000313" key="8">
    <source>
        <dbReference type="EMBL" id="HIQ60893.1"/>
    </source>
</evidence>
<dbReference type="NCBIfam" id="TIGR02289">
    <property type="entry name" value="M3_not_pepF"/>
    <property type="match status" value="1"/>
</dbReference>
<dbReference type="GO" id="GO:0006508">
    <property type="term" value="P:proteolysis"/>
    <property type="evidence" value="ECO:0007669"/>
    <property type="project" value="UniProtKB-KW"/>
</dbReference>
<accession>A0A9D0YS04</accession>
<dbReference type="InterPro" id="IPR011976">
    <property type="entry name" value="Pept_M3B_oligopep-rel"/>
</dbReference>
<keyword evidence="4 6" id="KW-0862">Zinc</keyword>
<evidence type="ECO:0000256" key="5">
    <source>
        <dbReference type="ARBA" id="ARBA00023049"/>
    </source>
</evidence>
<evidence type="ECO:0000256" key="1">
    <source>
        <dbReference type="ARBA" id="ARBA00022670"/>
    </source>
</evidence>
<dbReference type="CDD" id="cd09606">
    <property type="entry name" value="M3B_PepF"/>
    <property type="match status" value="1"/>
</dbReference>
<name>A0A9D0YS04_9FIRM</name>
<sequence length="567" mass="65845">MKFSEMKYQRPDLDALKQEMGQLVEQLKAADSYQAAREVFLRKEELGRHIQTMSTLANIRHSIDTRDEFYDGEVKFWNAAGPELEEYSQAWNLAMLNSPFRGDFSQEYGDLMFINAEIALKTFSPEIIDLMQKENDLTQEYEKLLASAQIPFEGGVYTLSQMTPFKSDADDQRRLNAWKAEGQWYKDNQEALDSLYDQLVHLRDEMGKKLGYEGYTTLGYYRMGRNCYTKEDVEKFRQAVVKYLVPVADSIYRQQAKRLGKEYPMSFADNALEFRSGNPRPCGTAQDILDHGRKFYDALSPETSEFFRTMLDGELMDVLSTEGKAGGGYCTDILDYKVPFIFANFNGTQGDVEVVTHEAGHAFDAWLNRDRIPSEYIWPSMEACEVHSMSMEFFAWPWAQGFFGEDTRKFHYSHLSSALTFIPYGTMVDHFQHEVYAHPEMTPAQRHQVWKELLGTYMPWMKLDGEIPFYSEGEGWQRQHHIYSSPFYYIDYCLAQTVALQFWDKIQEDLGEAWEHYMAYTRQGGSQVFTTLLERAGLDSPFEESCLQRVCASAKNWLEHFDMSGIE</sequence>
<dbReference type="AlphaFoldDB" id="A0A9D0YS04"/>
<comment type="cofactor">
    <cofactor evidence="6">
        <name>Zn(2+)</name>
        <dbReference type="ChEBI" id="CHEBI:29105"/>
    </cofactor>
    <text evidence="6">Binds 1 zinc ion.</text>
</comment>
<keyword evidence="5 6" id="KW-0482">Metalloprotease</keyword>
<dbReference type="GO" id="GO:0046872">
    <property type="term" value="F:metal ion binding"/>
    <property type="evidence" value="ECO:0007669"/>
    <property type="project" value="UniProtKB-UniRule"/>
</dbReference>
<dbReference type="InterPro" id="IPR045090">
    <property type="entry name" value="Pept_M3A_M3B"/>
</dbReference>
<evidence type="ECO:0000256" key="3">
    <source>
        <dbReference type="ARBA" id="ARBA00022801"/>
    </source>
</evidence>
<dbReference type="PANTHER" id="PTHR11804:SF28">
    <property type="entry name" value="OLIGOENDOPEPTIDASE F"/>
    <property type="match status" value="1"/>
</dbReference>
<evidence type="ECO:0000256" key="4">
    <source>
        <dbReference type="ARBA" id="ARBA00022833"/>
    </source>
</evidence>
<dbReference type="Proteomes" id="UP000886879">
    <property type="component" value="Unassembled WGS sequence"/>
</dbReference>
<dbReference type="EMBL" id="DVFO01000046">
    <property type="protein sequence ID" value="HIQ60893.1"/>
    <property type="molecule type" value="Genomic_DNA"/>
</dbReference>
<dbReference type="Gene3D" id="1.10.1370.30">
    <property type="match status" value="1"/>
</dbReference>
<evidence type="ECO:0000259" key="7">
    <source>
        <dbReference type="Pfam" id="PF01432"/>
    </source>
</evidence>
<evidence type="ECO:0000313" key="9">
    <source>
        <dbReference type="Proteomes" id="UP000886879"/>
    </source>
</evidence>
<dbReference type="InterPro" id="IPR001567">
    <property type="entry name" value="Pept_M3A_M3B_dom"/>
</dbReference>
<evidence type="ECO:0000256" key="2">
    <source>
        <dbReference type="ARBA" id="ARBA00022723"/>
    </source>
</evidence>
<dbReference type="GO" id="GO:0006518">
    <property type="term" value="P:peptide metabolic process"/>
    <property type="evidence" value="ECO:0007669"/>
    <property type="project" value="TreeGrafter"/>
</dbReference>
<dbReference type="PANTHER" id="PTHR11804">
    <property type="entry name" value="PROTEASE M3 THIMET OLIGOPEPTIDASE-RELATED"/>
    <property type="match status" value="1"/>
</dbReference>
<keyword evidence="3 6" id="KW-0378">Hydrolase</keyword>
<protein>
    <submittedName>
        <fullName evidence="8">M3 family oligoendopeptidase</fullName>
    </submittedName>
</protein>
<organism evidence="8 9">
    <name type="scientific">Candidatus Enterenecus faecium</name>
    <dbReference type="NCBI Taxonomy" id="2840780"/>
    <lineage>
        <taxon>Bacteria</taxon>
        <taxon>Bacillati</taxon>
        <taxon>Bacillota</taxon>
        <taxon>Clostridia</taxon>
        <taxon>Eubacteriales</taxon>
        <taxon>Candidatus Enterenecus</taxon>
    </lineage>
</organism>
<comment type="similarity">
    <text evidence="6">Belongs to the peptidase M3 family.</text>
</comment>
<dbReference type="SUPFAM" id="SSF55486">
    <property type="entry name" value="Metalloproteases ('zincins'), catalytic domain"/>
    <property type="match status" value="1"/>
</dbReference>
<reference evidence="8" key="2">
    <citation type="journal article" date="2021" name="PeerJ">
        <title>Extensive microbial diversity within the chicken gut microbiome revealed by metagenomics and culture.</title>
        <authorList>
            <person name="Gilroy R."/>
            <person name="Ravi A."/>
            <person name="Getino M."/>
            <person name="Pursley I."/>
            <person name="Horton D.L."/>
            <person name="Alikhan N.F."/>
            <person name="Baker D."/>
            <person name="Gharbi K."/>
            <person name="Hall N."/>
            <person name="Watson M."/>
            <person name="Adriaenssens E.M."/>
            <person name="Foster-Nyarko E."/>
            <person name="Jarju S."/>
            <person name="Secka A."/>
            <person name="Antonio M."/>
            <person name="Oren A."/>
            <person name="Chaudhuri R.R."/>
            <person name="La Ragione R."/>
            <person name="Hildebrand F."/>
            <person name="Pallen M.J."/>
        </authorList>
    </citation>
    <scope>NUCLEOTIDE SEQUENCE</scope>
    <source>
        <strain evidence="8">ChiGjej2B2-12916</strain>
    </source>
</reference>
<keyword evidence="2 6" id="KW-0479">Metal-binding</keyword>
<evidence type="ECO:0000256" key="6">
    <source>
        <dbReference type="RuleBase" id="RU003435"/>
    </source>
</evidence>
<reference evidence="8" key="1">
    <citation type="submission" date="2020-10" db="EMBL/GenBank/DDBJ databases">
        <authorList>
            <person name="Gilroy R."/>
        </authorList>
    </citation>
    <scope>NUCLEOTIDE SEQUENCE</scope>
    <source>
        <strain evidence="8">ChiGjej2B2-12916</strain>
    </source>
</reference>
<proteinExistence type="inferred from homology"/>
<keyword evidence="1 6" id="KW-0645">Protease</keyword>
<dbReference type="GO" id="GO:0004222">
    <property type="term" value="F:metalloendopeptidase activity"/>
    <property type="evidence" value="ECO:0007669"/>
    <property type="project" value="InterPro"/>
</dbReference>
<comment type="caution">
    <text evidence="8">The sequence shown here is derived from an EMBL/GenBank/DDBJ whole genome shotgun (WGS) entry which is preliminary data.</text>
</comment>
<feature type="domain" description="Peptidase M3A/M3B catalytic" evidence="7">
    <location>
        <begin position="312"/>
        <end position="548"/>
    </location>
</feature>
<dbReference type="Pfam" id="PF01432">
    <property type="entry name" value="Peptidase_M3"/>
    <property type="match status" value="1"/>
</dbReference>
<gene>
    <name evidence="8" type="ORF">IAD31_04790</name>
</gene>